<dbReference type="AlphaFoldDB" id="A0A251U4U0"/>
<evidence type="ECO:0000313" key="2">
    <source>
        <dbReference type="Proteomes" id="UP000215914"/>
    </source>
</evidence>
<proteinExistence type="predicted"/>
<protein>
    <recommendedName>
        <fullName evidence="3">Retrotransposon gag domain-containing protein</fullName>
    </recommendedName>
</protein>
<keyword evidence="2" id="KW-1185">Reference proteome</keyword>
<dbReference type="Proteomes" id="UP000215914">
    <property type="component" value="Chromosome 8"/>
</dbReference>
<organism evidence="1 2">
    <name type="scientific">Helianthus annuus</name>
    <name type="common">Common sunflower</name>
    <dbReference type="NCBI Taxonomy" id="4232"/>
    <lineage>
        <taxon>Eukaryota</taxon>
        <taxon>Viridiplantae</taxon>
        <taxon>Streptophyta</taxon>
        <taxon>Embryophyta</taxon>
        <taxon>Tracheophyta</taxon>
        <taxon>Spermatophyta</taxon>
        <taxon>Magnoliopsida</taxon>
        <taxon>eudicotyledons</taxon>
        <taxon>Gunneridae</taxon>
        <taxon>Pentapetalae</taxon>
        <taxon>asterids</taxon>
        <taxon>campanulids</taxon>
        <taxon>Asterales</taxon>
        <taxon>Asteraceae</taxon>
        <taxon>Asteroideae</taxon>
        <taxon>Heliantheae alliance</taxon>
        <taxon>Heliantheae</taxon>
        <taxon>Helianthus</taxon>
    </lineage>
</organism>
<evidence type="ECO:0000313" key="1">
    <source>
        <dbReference type="EMBL" id="OTG18368.1"/>
    </source>
</evidence>
<dbReference type="InParanoid" id="A0A251U4U0"/>
<dbReference type="EMBL" id="CM007897">
    <property type="protein sequence ID" value="OTG18368.1"/>
    <property type="molecule type" value="Genomic_DNA"/>
</dbReference>
<sequence length="99" mass="11688">MRSLPLPKSTRYLFKILIYIFKKLFEETEPVLKISKCAEEDKILFASNLFKNAALEWWNTILQSRGVTEFIIWNGLSLRTWSKENYVLPMKKNKSLISS</sequence>
<name>A0A251U4U0_HELAN</name>
<gene>
    <name evidence="1" type="ORF">HannXRQ_Chr08g0222361</name>
</gene>
<reference evidence="2" key="1">
    <citation type="journal article" date="2017" name="Nature">
        <title>The sunflower genome provides insights into oil metabolism, flowering and Asterid evolution.</title>
        <authorList>
            <person name="Badouin H."/>
            <person name="Gouzy J."/>
            <person name="Grassa C.J."/>
            <person name="Murat F."/>
            <person name="Staton S.E."/>
            <person name="Cottret L."/>
            <person name="Lelandais-Briere C."/>
            <person name="Owens G.L."/>
            <person name="Carrere S."/>
            <person name="Mayjonade B."/>
            <person name="Legrand L."/>
            <person name="Gill N."/>
            <person name="Kane N.C."/>
            <person name="Bowers J.E."/>
            <person name="Hubner S."/>
            <person name="Bellec A."/>
            <person name="Berard A."/>
            <person name="Berges H."/>
            <person name="Blanchet N."/>
            <person name="Boniface M.C."/>
            <person name="Brunel D."/>
            <person name="Catrice O."/>
            <person name="Chaidir N."/>
            <person name="Claudel C."/>
            <person name="Donnadieu C."/>
            <person name="Faraut T."/>
            <person name="Fievet G."/>
            <person name="Helmstetter N."/>
            <person name="King M."/>
            <person name="Knapp S.J."/>
            <person name="Lai Z."/>
            <person name="Le Paslier M.C."/>
            <person name="Lippi Y."/>
            <person name="Lorenzon L."/>
            <person name="Mandel J.R."/>
            <person name="Marage G."/>
            <person name="Marchand G."/>
            <person name="Marquand E."/>
            <person name="Bret-Mestries E."/>
            <person name="Morien E."/>
            <person name="Nambeesan S."/>
            <person name="Nguyen T."/>
            <person name="Pegot-Espagnet P."/>
            <person name="Pouilly N."/>
            <person name="Raftis F."/>
            <person name="Sallet E."/>
            <person name="Schiex T."/>
            <person name="Thomas J."/>
            <person name="Vandecasteele C."/>
            <person name="Vares D."/>
            <person name="Vear F."/>
            <person name="Vautrin S."/>
            <person name="Crespi M."/>
            <person name="Mangin B."/>
            <person name="Burke J.M."/>
            <person name="Salse J."/>
            <person name="Munos S."/>
            <person name="Vincourt P."/>
            <person name="Rieseberg L.H."/>
            <person name="Langlade N.B."/>
        </authorList>
    </citation>
    <scope>NUCLEOTIDE SEQUENCE [LARGE SCALE GENOMIC DNA]</scope>
    <source>
        <strain evidence="2">cv. SF193</strain>
    </source>
</reference>
<accession>A0A251U4U0</accession>
<evidence type="ECO:0008006" key="3">
    <source>
        <dbReference type="Google" id="ProtNLM"/>
    </source>
</evidence>